<gene>
    <name evidence="1" type="ORF">ANCCAN_07218</name>
</gene>
<dbReference type="EMBL" id="JOJR01000073">
    <property type="protein sequence ID" value="RCN46776.1"/>
    <property type="molecule type" value="Genomic_DNA"/>
</dbReference>
<organism evidence="1 2">
    <name type="scientific">Ancylostoma caninum</name>
    <name type="common">Dog hookworm</name>
    <dbReference type="NCBI Taxonomy" id="29170"/>
    <lineage>
        <taxon>Eukaryota</taxon>
        <taxon>Metazoa</taxon>
        <taxon>Ecdysozoa</taxon>
        <taxon>Nematoda</taxon>
        <taxon>Chromadorea</taxon>
        <taxon>Rhabditida</taxon>
        <taxon>Rhabditina</taxon>
        <taxon>Rhabditomorpha</taxon>
        <taxon>Strongyloidea</taxon>
        <taxon>Ancylostomatidae</taxon>
        <taxon>Ancylostomatinae</taxon>
        <taxon>Ancylostoma</taxon>
    </lineage>
</organism>
<name>A0A368GQZ1_ANCCA</name>
<keyword evidence="2" id="KW-1185">Reference proteome</keyword>
<evidence type="ECO:0000313" key="2">
    <source>
        <dbReference type="Proteomes" id="UP000252519"/>
    </source>
</evidence>
<comment type="caution">
    <text evidence="1">The sequence shown here is derived from an EMBL/GenBank/DDBJ whole genome shotgun (WGS) entry which is preliminary data.</text>
</comment>
<protein>
    <submittedName>
        <fullName evidence="1">Uncharacterized protein</fullName>
    </submittedName>
</protein>
<accession>A0A368GQZ1</accession>
<evidence type="ECO:0000313" key="1">
    <source>
        <dbReference type="EMBL" id="RCN46776.1"/>
    </source>
</evidence>
<sequence>MSYEHKELLQKHYRKTLLVVYDGTGAIFRTTPRCFSQNNVDVHSIQSEVKRNNRLSNVLLPGLDKVAEAQQAQVRRLSLQTSFDVSCTPDRDY</sequence>
<proteinExistence type="predicted"/>
<reference evidence="1 2" key="1">
    <citation type="submission" date="2014-10" db="EMBL/GenBank/DDBJ databases">
        <title>Draft genome of the hookworm Ancylostoma caninum.</title>
        <authorList>
            <person name="Mitreva M."/>
        </authorList>
    </citation>
    <scope>NUCLEOTIDE SEQUENCE [LARGE SCALE GENOMIC DNA]</scope>
    <source>
        <strain evidence="1 2">Baltimore</strain>
    </source>
</reference>
<dbReference type="AlphaFoldDB" id="A0A368GQZ1"/>
<dbReference type="Proteomes" id="UP000252519">
    <property type="component" value="Unassembled WGS sequence"/>
</dbReference>